<accession>A0A917HVS7</accession>
<comment type="caution">
    <text evidence="2">The sequence shown here is derived from an EMBL/GenBank/DDBJ whole genome shotgun (WGS) entry which is preliminary data.</text>
</comment>
<evidence type="ECO:0000313" key="3">
    <source>
        <dbReference type="Proteomes" id="UP000600247"/>
    </source>
</evidence>
<sequence length="346" mass="37843">MKNWQRMAVLCLTAVLFLVAGCSSNASPKQSLQNAIKKTGEAGSYTQAITIGIDELQLPASTASKPNLAVASGIAGMLKGATLKINTVYQKEPLRTDMELNIVLAGLTIKVPILISNDKMYVQIPAIPLLKLPNTILGKYIEIDMEALAAQQQNAAALDLGAQMKLMDELNGLLLKHFDEKNYFSNVKSDEAGLPEGVKADQVVRFAIDDSNYSSSIETIVTKLLPELYGILASNEAYLDTFQMKKEEVEKWKADLETNKAQIKDSLKEQLQVKELSVTGAITGDYLSYQSQIINAVYTDKESGEALKLNLHIDIEYSGVGETPTFTHELPTDAVKLEDLTKLLKG</sequence>
<keyword evidence="1" id="KW-0732">Signal</keyword>
<evidence type="ECO:0008006" key="4">
    <source>
        <dbReference type="Google" id="ProtNLM"/>
    </source>
</evidence>
<name>A0A917HVS7_9BACL</name>
<gene>
    <name evidence="2" type="ORF">GCM10010918_57520</name>
</gene>
<reference evidence="2 3" key="1">
    <citation type="journal article" date="2014" name="Int. J. Syst. Evol. Microbiol.">
        <title>Complete genome sequence of Corynebacterium casei LMG S-19264T (=DSM 44701T), isolated from a smear-ripened cheese.</title>
        <authorList>
            <consortium name="US DOE Joint Genome Institute (JGI-PGF)"/>
            <person name="Walter F."/>
            <person name="Albersmeier A."/>
            <person name="Kalinowski J."/>
            <person name="Ruckert C."/>
        </authorList>
    </citation>
    <scope>NUCLEOTIDE SEQUENCE [LARGE SCALE GENOMIC DNA]</scope>
    <source>
        <strain evidence="2 3">CGMCC 1.15286</strain>
    </source>
</reference>
<feature type="chain" id="PRO_5038910304" description="Lipoprotein" evidence="1">
    <location>
        <begin position="27"/>
        <end position="346"/>
    </location>
</feature>
<keyword evidence="3" id="KW-1185">Reference proteome</keyword>
<evidence type="ECO:0000313" key="2">
    <source>
        <dbReference type="EMBL" id="GGG90964.1"/>
    </source>
</evidence>
<organism evidence="2 3">
    <name type="scientific">Paenibacillus radicis</name>
    <name type="common">ex Gao et al. 2016</name>
    <dbReference type="NCBI Taxonomy" id="1737354"/>
    <lineage>
        <taxon>Bacteria</taxon>
        <taxon>Bacillati</taxon>
        <taxon>Bacillota</taxon>
        <taxon>Bacilli</taxon>
        <taxon>Bacillales</taxon>
        <taxon>Paenibacillaceae</taxon>
        <taxon>Paenibacillus</taxon>
    </lineage>
</organism>
<dbReference type="EMBL" id="BMHY01000027">
    <property type="protein sequence ID" value="GGG90964.1"/>
    <property type="molecule type" value="Genomic_DNA"/>
</dbReference>
<dbReference type="RefSeq" id="WP_188893107.1">
    <property type="nucleotide sequence ID" value="NZ_BMHY01000027.1"/>
</dbReference>
<evidence type="ECO:0000256" key="1">
    <source>
        <dbReference type="SAM" id="SignalP"/>
    </source>
</evidence>
<feature type="signal peptide" evidence="1">
    <location>
        <begin position="1"/>
        <end position="26"/>
    </location>
</feature>
<dbReference type="PROSITE" id="PS51257">
    <property type="entry name" value="PROKAR_LIPOPROTEIN"/>
    <property type="match status" value="1"/>
</dbReference>
<protein>
    <recommendedName>
        <fullName evidence="4">Lipoprotein</fullName>
    </recommendedName>
</protein>
<dbReference type="AlphaFoldDB" id="A0A917HVS7"/>
<dbReference type="Proteomes" id="UP000600247">
    <property type="component" value="Unassembled WGS sequence"/>
</dbReference>
<proteinExistence type="predicted"/>